<evidence type="ECO:0000313" key="3">
    <source>
        <dbReference type="Proteomes" id="UP001152484"/>
    </source>
</evidence>
<comment type="caution">
    <text evidence="2">The sequence shown here is derived from an EMBL/GenBank/DDBJ whole genome shotgun (WGS) entry which is preliminary data.</text>
</comment>
<keyword evidence="1" id="KW-0812">Transmembrane</keyword>
<dbReference type="OrthoDB" id="2747330at2759"/>
<sequence length="117" mass="13203">MPYYVVLVLSLLSNIDEFLLLKLFFITEAPTIYLAYMATTLFLISFAVSLVVLVPSQSSSLVAKFKIYQRHSDKVTGVLGGRGLPKQGTVEYYSAWITHDRPAQARWIFTGTDFCWG</sequence>
<evidence type="ECO:0000256" key="1">
    <source>
        <dbReference type="SAM" id="Phobius"/>
    </source>
</evidence>
<organism evidence="2 3">
    <name type="scientific">Cuscuta europaea</name>
    <name type="common">European dodder</name>
    <dbReference type="NCBI Taxonomy" id="41803"/>
    <lineage>
        <taxon>Eukaryota</taxon>
        <taxon>Viridiplantae</taxon>
        <taxon>Streptophyta</taxon>
        <taxon>Embryophyta</taxon>
        <taxon>Tracheophyta</taxon>
        <taxon>Spermatophyta</taxon>
        <taxon>Magnoliopsida</taxon>
        <taxon>eudicotyledons</taxon>
        <taxon>Gunneridae</taxon>
        <taxon>Pentapetalae</taxon>
        <taxon>asterids</taxon>
        <taxon>lamiids</taxon>
        <taxon>Solanales</taxon>
        <taxon>Convolvulaceae</taxon>
        <taxon>Cuscuteae</taxon>
        <taxon>Cuscuta</taxon>
        <taxon>Cuscuta subgen. Cuscuta</taxon>
    </lineage>
</organism>
<feature type="transmembrane region" description="Helical" evidence="1">
    <location>
        <begin position="32"/>
        <end position="54"/>
    </location>
</feature>
<accession>A0A9P0ZHV1</accession>
<reference evidence="2" key="1">
    <citation type="submission" date="2022-07" db="EMBL/GenBank/DDBJ databases">
        <authorList>
            <person name="Macas J."/>
            <person name="Novak P."/>
            <person name="Neumann P."/>
        </authorList>
    </citation>
    <scope>NUCLEOTIDE SEQUENCE</scope>
</reference>
<proteinExistence type="predicted"/>
<feature type="transmembrane region" description="Helical" evidence="1">
    <location>
        <begin position="6"/>
        <end position="25"/>
    </location>
</feature>
<dbReference type="Proteomes" id="UP001152484">
    <property type="component" value="Unassembled WGS sequence"/>
</dbReference>
<dbReference type="EMBL" id="CAMAPE010000038">
    <property type="protein sequence ID" value="CAH9099606.1"/>
    <property type="molecule type" value="Genomic_DNA"/>
</dbReference>
<name>A0A9P0ZHV1_CUSEU</name>
<keyword evidence="1" id="KW-0472">Membrane</keyword>
<gene>
    <name evidence="2" type="ORF">CEURO_LOCUS14550</name>
</gene>
<dbReference type="AlphaFoldDB" id="A0A9P0ZHV1"/>
<keyword evidence="1" id="KW-1133">Transmembrane helix</keyword>
<evidence type="ECO:0000313" key="2">
    <source>
        <dbReference type="EMBL" id="CAH9099606.1"/>
    </source>
</evidence>
<keyword evidence="3" id="KW-1185">Reference proteome</keyword>
<protein>
    <submittedName>
        <fullName evidence="2">Uncharacterized protein</fullName>
    </submittedName>
</protein>